<feature type="domain" description="Transposable element P transposase-like RNase H C-terminal" evidence="1">
    <location>
        <begin position="62"/>
        <end position="90"/>
    </location>
</feature>
<reference evidence="2 3" key="1">
    <citation type="submission" date="2019-08" db="EMBL/GenBank/DDBJ databases">
        <title>Whole genome of Aphis craccivora.</title>
        <authorList>
            <person name="Voronova N.V."/>
            <person name="Shulinski R.S."/>
            <person name="Bandarenka Y.V."/>
            <person name="Zhorov D.G."/>
            <person name="Warner D."/>
        </authorList>
    </citation>
    <scope>NUCLEOTIDE SEQUENCE [LARGE SCALE GENOMIC DNA]</scope>
    <source>
        <strain evidence="2">180601</strain>
        <tissue evidence="2">Whole Body</tissue>
    </source>
</reference>
<dbReference type="Pfam" id="PF21789">
    <property type="entry name" value="TNP-like_RNaseH_C"/>
    <property type="match status" value="1"/>
</dbReference>
<dbReference type="EMBL" id="VUJU01008243">
    <property type="protein sequence ID" value="KAF0733640.1"/>
    <property type="molecule type" value="Genomic_DNA"/>
</dbReference>
<accession>A0A6G0X1J1</accession>
<comment type="caution">
    <text evidence="2">The sequence shown here is derived from an EMBL/GenBank/DDBJ whole genome shotgun (WGS) entry which is preliminary data.</text>
</comment>
<evidence type="ECO:0000313" key="2">
    <source>
        <dbReference type="EMBL" id="KAF0733640.1"/>
    </source>
</evidence>
<evidence type="ECO:0000259" key="1">
    <source>
        <dbReference type="Pfam" id="PF21789"/>
    </source>
</evidence>
<name>A0A6G0X1J1_APHCR</name>
<dbReference type="InterPro" id="IPR048367">
    <property type="entry name" value="TNP-like_RNaseH_C"/>
</dbReference>
<organism evidence="2 3">
    <name type="scientific">Aphis craccivora</name>
    <name type="common">Cowpea aphid</name>
    <dbReference type="NCBI Taxonomy" id="307492"/>
    <lineage>
        <taxon>Eukaryota</taxon>
        <taxon>Metazoa</taxon>
        <taxon>Ecdysozoa</taxon>
        <taxon>Arthropoda</taxon>
        <taxon>Hexapoda</taxon>
        <taxon>Insecta</taxon>
        <taxon>Pterygota</taxon>
        <taxon>Neoptera</taxon>
        <taxon>Paraneoptera</taxon>
        <taxon>Hemiptera</taxon>
        <taxon>Sternorrhyncha</taxon>
        <taxon>Aphidomorpha</taxon>
        <taxon>Aphidoidea</taxon>
        <taxon>Aphididae</taxon>
        <taxon>Aphidini</taxon>
        <taxon>Aphis</taxon>
        <taxon>Aphis</taxon>
    </lineage>
</organism>
<dbReference type="Proteomes" id="UP000478052">
    <property type="component" value="Unassembled WGS sequence"/>
</dbReference>
<dbReference type="AlphaFoldDB" id="A0A6G0X1J1"/>
<protein>
    <submittedName>
        <fullName evidence="2">Zinc finger MYM-type protein 1-like</fullName>
    </submittedName>
</protein>
<dbReference type="OrthoDB" id="6624481at2759"/>
<evidence type="ECO:0000313" key="3">
    <source>
        <dbReference type="Proteomes" id="UP000478052"/>
    </source>
</evidence>
<sequence>TLRTATTWLNEWEYNMSNGFINKNEFLTKATAEGLRISLESTINLSNYLLNECNFIYVLTGKLNQDCLEKFFVIIRQVAGPNDHPFTPTFL</sequence>
<keyword evidence="3" id="KW-1185">Reference proteome</keyword>
<feature type="non-terminal residue" evidence="2">
    <location>
        <position position="1"/>
    </location>
</feature>
<gene>
    <name evidence="2" type="ORF">FWK35_00024033</name>
</gene>
<proteinExistence type="predicted"/>